<dbReference type="HOGENOM" id="CLU_047725_3_2_3"/>
<dbReference type="RefSeq" id="WP_015195182.1">
    <property type="nucleotide sequence ID" value="NC_019748.1"/>
</dbReference>
<dbReference type="PANTHER" id="PTHR20883">
    <property type="entry name" value="PHYTANOYL-COA DIOXYGENASE DOMAIN CONTAINING 1"/>
    <property type="match status" value="1"/>
</dbReference>
<dbReference type="Gene3D" id="2.60.120.620">
    <property type="entry name" value="q2cbj1_9rhob like domain"/>
    <property type="match status" value="1"/>
</dbReference>
<accession>K9XZP9</accession>
<dbReference type="Proteomes" id="UP000010473">
    <property type="component" value="Chromosome"/>
</dbReference>
<keyword evidence="2" id="KW-1185">Reference proteome</keyword>
<proteinExistence type="predicted"/>
<dbReference type="AlphaFoldDB" id="K9XZP9"/>
<dbReference type="InterPro" id="IPR008775">
    <property type="entry name" value="Phytyl_CoA_dOase-like"/>
</dbReference>
<protein>
    <submittedName>
        <fullName evidence="1">Phytanoyl-CoA dioxygenase</fullName>
    </submittedName>
</protein>
<dbReference type="GO" id="GO:0016706">
    <property type="term" value="F:2-oxoglutarate-dependent dioxygenase activity"/>
    <property type="evidence" value="ECO:0007669"/>
    <property type="project" value="UniProtKB-ARBA"/>
</dbReference>
<reference evidence="2" key="1">
    <citation type="journal article" date="2013" name="Proc. Natl. Acad. Sci. U.S.A.">
        <title>Improving the coverage of the cyanobacterial phylum using diversity-driven genome sequencing.</title>
        <authorList>
            <person name="Shih P.M."/>
            <person name="Wu D."/>
            <person name="Latifi A."/>
            <person name="Axen S.D."/>
            <person name="Fewer D.P."/>
            <person name="Talla E."/>
            <person name="Calteau A."/>
            <person name="Cai F."/>
            <person name="Tandeau de Marsac N."/>
            <person name="Rippka R."/>
            <person name="Herdman M."/>
            <person name="Sivonen K."/>
            <person name="Coursin T."/>
            <person name="Laurent T."/>
            <person name="Goodwin L."/>
            <person name="Nolan M."/>
            <person name="Davenport K.W."/>
            <person name="Han C.S."/>
            <person name="Rubin E.M."/>
            <person name="Eisen J.A."/>
            <person name="Woyke T."/>
            <person name="Gugger M."/>
            <person name="Kerfeld C.A."/>
        </authorList>
    </citation>
    <scope>NUCLEOTIDE SEQUENCE [LARGE SCALE GENOMIC DNA]</scope>
    <source>
        <strain evidence="2">ATCC 29371 / PCC 7437</strain>
    </source>
</reference>
<dbReference type="OrthoDB" id="9791262at2"/>
<dbReference type="STRING" id="111780.Sta7437_4047"/>
<dbReference type="GO" id="GO:0005506">
    <property type="term" value="F:iron ion binding"/>
    <property type="evidence" value="ECO:0007669"/>
    <property type="project" value="UniProtKB-ARBA"/>
</dbReference>
<dbReference type="KEGG" id="scs:Sta7437_4047"/>
<keyword evidence="1" id="KW-0560">Oxidoreductase</keyword>
<gene>
    <name evidence="1" type="ordered locus">Sta7437_4047</name>
</gene>
<name>K9XZP9_STAC7</name>
<keyword evidence="1" id="KW-0223">Dioxygenase</keyword>
<dbReference type="SUPFAM" id="SSF51197">
    <property type="entry name" value="Clavaminate synthase-like"/>
    <property type="match status" value="1"/>
</dbReference>
<organism evidence="1 2">
    <name type="scientific">Stanieria cyanosphaera (strain ATCC 29371 / PCC 7437)</name>
    <dbReference type="NCBI Taxonomy" id="111780"/>
    <lineage>
        <taxon>Bacteria</taxon>
        <taxon>Bacillati</taxon>
        <taxon>Cyanobacteriota</taxon>
        <taxon>Cyanophyceae</taxon>
        <taxon>Pleurocapsales</taxon>
        <taxon>Dermocarpellaceae</taxon>
        <taxon>Stanieria</taxon>
    </lineage>
</organism>
<dbReference type="EMBL" id="CP003653">
    <property type="protein sequence ID" value="AFZ37524.1"/>
    <property type="molecule type" value="Genomic_DNA"/>
</dbReference>
<dbReference type="Pfam" id="PF05721">
    <property type="entry name" value="PhyH"/>
    <property type="match status" value="1"/>
</dbReference>
<dbReference type="eggNOG" id="COG5285">
    <property type="taxonomic scope" value="Bacteria"/>
</dbReference>
<evidence type="ECO:0000313" key="1">
    <source>
        <dbReference type="EMBL" id="AFZ37524.1"/>
    </source>
</evidence>
<dbReference type="PANTHER" id="PTHR20883:SF48">
    <property type="entry name" value="ECTOINE DIOXYGENASE"/>
    <property type="match status" value="1"/>
</dbReference>
<evidence type="ECO:0000313" key="2">
    <source>
        <dbReference type="Proteomes" id="UP000010473"/>
    </source>
</evidence>
<sequence length="263" mass="29911">MITNKPTLSSDFINLAKEIIDGKGYVLLPNLLTQAEAKTASNLILELAEQEKKVGKLVIQEQKERLYGLIYQGKIFEKMVQHPTVLSIVETILGQNLILGGFSAHILHPGAKRMGVHVDYPYWAMSSPFPRSPILEIQVIWMVEDFTEDNGAPLFVPHSQKLAIKPELEEFEKTAIKITGKAGTAIISHGLCWHDTSVNHTQKPRVSILGNYTPQFIHPLENNLFNYRQEVIEQATPKLKYLLRHDLQSHQQQIFAMNFKMNF</sequence>